<dbReference type="EMBL" id="HACG01031054">
    <property type="protein sequence ID" value="CEK77919.1"/>
    <property type="molecule type" value="Transcribed_RNA"/>
</dbReference>
<dbReference type="Pfam" id="PF01762">
    <property type="entry name" value="Galactosyl_T"/>
    <property type="match status" value="1"/>
</dbReference>
<dbReference type="PANTHER" id="PTHR11214">
    <property type="entry name" value="BETA-1,3-N-ACETYLGLUCOSAMINYLTRANSFERASE"/>
    <property type="match status" value="1"/>
</dbReference>
<evidence type="ECO:0000256" key="10">
    <source>
        <dbReference type="RuleBase" id="RU363063"/>
    </source>
</evidence>
<reference evidence="11" key="1">
    <citation type="submission" date="2014-12" db="EMBL/GenBank/DDBJ databases">
        <title>Insight into the proteome of Arion vulgaris.</title>
        <authorList>
            <person name="Aradska J."/>
            <person name="Bulat T."/>
            <person name="Smidak R."/>
            <person name="Sarate P."/>
            <person name="Gangsoo J."/>
            <person name="Sialana F."/>
            <person name="Bilban M."/>
            <person name="Lubec G."/>
        </authorList>
    </citation>
    <scope>NUCLEOTIDE SEQUENCE</scope>
    <source>
        <tissue evidence="11">Skin</tissue>
    </source>
</reference>
<evidence type="ECO:0000256" key="6">
    <source>
        <dbReference type="ARBA" id="ARBA00022968"/>
    </source>
</evidence>
<keyword evidence="3 10" id="KW-0328">Glycosyltransferase</keyword>
<dbReference type="GO" id="GO:0006493">
    <property type="term" value="P:protein O-linked glycosylation"/>
    <property type="evidence" value="ECO:0007669"/>
    <property type="project" value="TreeGrafter"/>
</dbReference>
<evidence type="ECO:0000256" key="4">
    <source>
        <dbReference type="ARBA" id="ARBA00022679"/>
    </source>
</evidence>
<evidence type="ECO:0000256" key="7">
    <source>
        <dbReference type="ARBA" id="ARBA00022989"/>
    </source>
</evidence>
<dbReference type="Gene3D" id="3.90.550.50">
    <property type="match status" value="1"/>
</dbReference>
<keyword evidence="8 10" id="KW-0333">Golgi apparatus</keyword>
<dbReference type="EC" id="2.4.1.-" evidence="10"/>
<evidence type="ECO:0000256" key="3">
    <source>
        <dbReference type="ARBA" id="ARBA00022676"/>
    </source>
</evidence>
<protein>
    <recommendedName>
        <fullName evidence="10">Hexosyltransferase</fullName>
        <ecNumber evidence="10">2.4.1.-</ecNumber>
    </recommendedName>
</protein>
<proteinExistence type="inferred from homology"/>
<name>A0A0B7AAB3_9EUPU</name>
<organism evidence="11">
    <name type="scientific">Arion vulgaris</name>
    <dbReference type="NCBI Taxonomy" id="1028688"/>
    <lineage>
        <taxon>Eukaryota</taxon>
        <taxon>Metazoa</taxon>
        <taxon>Spiralia</taxon>
        <taxon>Lophotrochozoa</taxon>
        <taxon>Mollusca</taxon>
        <taxon>Gastropoda</taxon>
        <taxon>Heterobranchia</taxon>
        <taxon>Euthyneura</taxon>
        <taxon>Panpulmonata</taxon>
        <taxon>Eupulmonata</taxon>
        <taxon>Stylommatophora</taxon>
        <taxon>Helicina</taxon>
        <taxon>Arionoidea</taxon>
        <taxon>Arionidae</taxon>
        <taxon>Arion</taxon>
    </lineage>
</organism>
<dbReference type="GO" id="GO:0000139">
    <property type="term" value="C:Golgi membrane"/>
    <property type="evidence" value="ECO:0007669"/>
    <property type="project" value="UniProtKB-SubCell"/>
</dbReference>
<evidence type="ECO:0000256" key="9">
    <source>
        <dbReference type="ARBA" id="ARBA00023136"/>
    </source>
</evidence>
<evidence type="ECO:0000313" key="11">
    <source>
        <dbReference type="EMBL" id="CEK77919.1"/>
    </source>
</evidence>
<keyword evidence="4" id="KW-0808">Transferase</keyword>
<gene>
    <name evidence="11" type="primary">ORF107335</name>
</gene>
<dbReference type="AlphaFoldDB" id="A0A0B7AAB3"/>
<comment type="similarity">
    <text evidence="2 10">Belongs to the glycosyltransferase 31 family.</text>
</comment>
<keyword evidence="7 10" id="KW-1133">Transmembrane helix</keyword>
<dbReference type="InterPro" id="IPR002659">
    <property type="entry name" value="Glyco_trans_31"/>
</dbReference>
<comment type="subcellular location">
    <subcellularLocation>
        <location evidence="1 10">Golgi apparatus membrane</location>
        <topology evidence="1 10">Single-pass type II membrane protein</topology>
    </subcellularLocation>
</comment>
<evidence type="ECO:0000256" key="1">
    <source>
        <dbReference type="ARBA" id="ARBA00004323"/>
    </source>
</evidence>
<evidence type="ECO:0000256" key="2">
    <source>
        <dbReference type="ARBA" id="ARBA00008661"/>
    </source>
</evidence>
<keyword evidence="5 10" id="KW-0812">Transmembrane</keyword>
<evidence type="ECO:0000256" key="5">
    <source>
        <dbReference type="ARBA" id="ARBA00022692"/>
    </source>
</evidence>
<feature type="transmembrane region" description="Helical" evidence="10">
    <location>
        <begin position="12"/>
        <end position="29"/>
    </location>
</feature>
<keyword evidence="6 10" id="KW-0735">Signal-anchor</keyword>
<evidence type="ECO:0000256" key="8">
    <source>
        <dbReference type="ARBA" id="ARBA00023034"/>
    </source>
</evidence>
<sequence length="416" mass="48621">MLNRRYCCLKTPVYILIGLSLITCVIMLYETHWSQQTFAIIMRRLHPFKNSIESDSNSTTSMLSVNEMSLMYENITFSRIHHSAYDAFYKLKNGSECGGCLRPKVLTFNNYTFREIRLQDGMPANYSGTYFQAKTEIVKELVKQYLLVPKLNCSDVYLLAIQPSILDRQNERDVVRNTWGSVAREQKWPNRQINANVKVIFVVARLDRGNFSQQMKTIRSESDLHNDILYIDMVDGYYSLTLKVLSAFKWVKDNCPCVKFVLKVDYDTFVNVPLLVDTLLYFENRFEFTILAHAYTENESLRKGKWIVPWDQYPFERYIPYASGCGYVLPFKVLTKIVDTVPYVQMFAIEDAFITGVMRRVIGCQMFSMYTYFTHRDDGYWNKCLMFRDEKMLGTSNDGAGRHNLVWSTFSQNSCE</sequence>
<dbReference type="PANTHER" id="PTHR11214:SF3">
    <property type="entry name" value="BETA-1,3-GALACTOSYLTRANSFERASE 6"/>
    <property type="match status" value="1"/>
</dbReference>
<dbReference type="GO" id="GO:0016758">
    <property type="term" value="F:hexosyltransferase activity"/>
    <property type="evidence" value="ECO:0007669"/>
    <property type="project" value="InterPro"/>
</dbReference>
<accession>A0A0B7AAB3</accession>
<keyword evidence="9 10" id="KW-0472">Membrane</keyword>